<reference evidence="1 2" key="1">
    <citation type="journal article" date="2016" name="Stand. Genomic Sci.">
        <title>Complete genome sequence and genomic characterization of Microcystis panniformis FACHB 1757 by third-generation sequencing.</title>
        <authorList>
            <person name="Zhang J.Y."/>
            <person name="Guan R."/>
            <person name="Zhang H.J."/>
            <person name="Li H."/>
            <person name="Xiao P."/>
            <person name="Yu G.L."/>
            <person name="Du L."/>
            <person name="Cao D.M."/>
            <person name="Zhu B.C."/>
            <person name="Li R.H."/>
            <person name="Lu Z.H."/>
        </authorList>
    </citation>
    <scope>NUCLEOTIDE SEQUENCE [LARGE SCALE GENOMIC DNA]</scope>
    <source>
        <strain evidence="1 2">FACHB-1757</strain>
    </source>
</reference>
<dbReference type="KEGG" id="mpk:VL20_3290"/>
<dbReference type="AlphaFoldDB" id="A0A0K1S2M2"/>
<gene>
    <name evidence="1" type="ORF">VL20_3290</name>
</gene>
<accession>A0A0K1S2M2</accession>
<evidence type="ECO:0000313" key="2">
    <source>
        <dbReference type="Proteomes" id="UP000068167"/>
    </source>
</evidence>
<sequence length="45" mass="5105">MGMEKLSVQEKNCMEKIAMIGQRFPRTNDHQGLGMILHGLDGLEF</sequence>
<evidence type="ECO:0000313" key="1">
    <source>
        <dbReference type="EMBL" id="AKV68300.1"/>
    </source>
</evidence>
<proteinExistence type="predicted"/>
<organism evidence="1 2">
    <name type="scientific">Microcystis panniformis FACHB-1757</name>
    <dbReference type="NCBI Taxonomy" id="1638788"/>
    <lineage>
        <taxon>Bacteria</taxon>
        <taxon>Bacillati</taxon>
        <taxon>Cyanobacteriota</taxon>
        <taxon>Cyanophyceae</taxon>
        <taxon>Oscillatoriophycideae</taxon>
        <taxon>Chroococcales</taxon>
        <taxon>Microcystaceae</taxon>
        <taxon>Microcystis</taxon>
    </lineage>
</organism>
<keyword evidence="2" id="KW-1185">Reference proteome</keyword>
<protein>
    <submittedName>
        <fullName evidence="1">Uncharacterized protein</fullName>
    </submittedName>
</protein>
<dbReference type="Proteomes" id="UP000068167">
    <property type="component" value="Chromosome"/>
</dbReference>
<name>A0A0K1S2M2_9CHRO</name>
<dbReference type="EMBL" id="CP011339">
    <property type="protein sequence ID" value="AKV68300.1"/>
    <property type="molecule type" value="Genomic_DNA"/>
</dbReference>